<evidence type="ECO:0000313" key="1">
    <source>
        <dbReference type="EMBL" id="QHS97076.1"/>
    </source>
</evidence>
<protein>
    <submittedName>
        <fullName evidence="1">Uncharacterized protein</fullName>
    </submittedName>
</protein>
<proteinExistence type="predicted"/>
<name>A0A6C0BXX8_9ZZZZ</name>
<accession>A0A6C0BXX8</accession>
<sequence length="372" mass="44661">MTLTLTRLLYAKDEVIYSLINELLTQENYKACIFWATELFYSHTENIFSLIWKIYFDFYSEYNPGLEIYIQKKQTAWKTKKDIRHILYIVHNMFYLNRSSTTFLLRLCVECENTKLIIYRKTKHMEWLTDYPVYSHSLLIALSKKHIKHASILLKELSNLYSSKTIYDIIVKYYNPSLISADKIEKKWNKRGWTCDFHGLLALIVHLNTPVENITRPLVFKTPSKSHLMKVEESNQHIMDRHLHCDRVYRILKENREFTIHHLVGAFQLDRNTHVNFINDIYDYWEYYASGSPVWKMRIEEFGGVFRGKNLEFDEKPDKDFYDHYGLEPDEQSLHTQRVSNPPLRKYSIEEWHQQIFKNPCKYISGEDVCAY</sequence>
<dbReference type="AlphaFoldDB" id="A0A6C0BXX8"/>
<dbReference type="EMBL" id="MN739285">
    <property type="protein sequence ID" value="QHS97076.1"/>
    <property type="molecule type" value="Genomic_DNA"/>
</dbReference>
<organism evidence="1">
    <name type="scientific">viral metagenome</name>
    <dbReference type="NCBI Taxonomy" id="1070528"/>
    <lineage>
        <taxon>unclassified sequences</taxon>
        <taxon>metagenomes</taxon>
        <taxon>organismal metagenomes</taxon>
    </lineage>
</organism>
<reference evidence="1" key="1">
    <citation type="journal article" date="2020" name="Nature">
        <title>Giant virus diversity and host interactions through global metagenomics.</title>
        <authorList>
            <person name="Schulz F."/>
            <person name="Roux S."/>
            <person name="Paez-Espino D."/>
            <person name="Jungbluth S."/>
            <person name="Walsh D.A."/>
            <person name="Denef V.J."/>
            <person name="McMahon K.D."/>
            <person name="Konstantinidis K.T."/>
            <person name="Eloe-Fadrosh E.A."/>
            <person name="Kyrpides N.C."/>
            <person name="Woyke T."/>
        </authorList>
    </citation>
    <scope>NUCLEOTIDE SEQUENCE</scope>
    <source>
        <strain evidence="1">GVMAG-M-3300020166-5</strain>
    </source>
</reference>